<dbReference type="GO" id="GO:0006508">
    <property type="term" value="P:proteolysis"/>
    <property type="evidence" value="ECO:0007669"/>
    <property type="project" value="UniProtKB-KW"/>
</dbReference>
<name>A0A841PTJ7_9BACL</name>
<evidence type="ECO:0000256" key="2">
    <source>
        <dbReference type="ARBA" id="ARBA00022645"/>
    </source>
</evidence>
<dbReference type="SUPFAM" id="SSF141986">
    <property type="entry name" value="LD-carboxypeptidase A C-terminal domain-like"/>
    <property type="match status" value="1"/>
</dbReference>
<evidence type="ECO:0000256" key="1">
    <source>
        <dbReference type="ARBA" id="ARBA00010233"/>
    </source>
</evidence>
<gene>
    <name evidence="9" type="ORF">HNR44_002479</name>
</gene>
<evidence type="ECO:0000313" key="9">
    <source>
        <dbReference type="EMBL" id="MBB6450496.1"/>
    </source>
</evidence>
<protein>
    <submittedName>
        <fullName evidence="9">Muramoyltetrapeptide carboxypeptidase</fullName>
        <ecNumber evidence="9">3.4.17.13</ecNumber>
    </submittedName>
</protein>
<keyword evidence="3" id="KW-0645">Protease</keyword>
<evidence type="ECO:0000313" key="10">
    <source>
        <dbReference type="Proteomes" id="UP000568839"/>
    </source>
</evidence>
<dbReference type="PIRSF" id="PIRSF028757">
    <property type="entry name" value="LD-carboxypeptidase"/>
    <property type="match status" value="1"/>
</dbReference>
<dbReference type="InterPro" id="IPR029062">
    <property type="entry name" value="Class_I_gatase-like"/>
</dbReference>
<dbReference type="Gene3D" id="3.40.50.10740">
    <property type="entry name" value="Class I glutamine amidotransferase-like"/>
    <property type="match status" value="1"/>
</dbReference>
<evidence type="ECO:0000259" key="7">
    <source>
        <dbReference type="Pfam" id="PF02016"/>
    </source>
</evidence>
<reference evidence="9 10" key="1">
    <citation type="submission" date="2020-08" db="EMBL/GenBank/DDBJ databases">
        <title>Genomic Encyclopedia of Type Strains, Phase IV (KMG-IV): sequencing the most valuable type-strain genomes for metagenomic binning, comparative biology and taxonomic classification.</title>
        <authorList>
            <person name="Goeker M."/>
        </authorList>
    </citation>
    <scope>NUCLEOTIDE SEQUENCE [LARGE SCALE GENOMIC DNA]</scope>
    <source>
        <strain evidence="9 10">DSM 21769</strain>
    </source>
</reference>
<feature type="active site" description="Charge relay system" evidence="6">
    <location>
        <position position="211"/>
    </location>
</feature>
<dbReference type="GO" id="GO:0106415">
    <property type="term" value="F:muramoyltetrapeptide carboxypeptidase activity"/>
    <property type="evidence" value="ECO:0007669"/>
    <property type="project" value="UniProtKB-EC"/>
</dbReference>
<keyword evidence="2 9" id="KW-0121">Carboxypeptidase</keyword>
<dbReference type="InterPro" id="IPR027461">
    <property type="entry name" value="Carboxypeptidase_A_C_sf"/>
</dbReference>
<organism evidence="9 10">
    <name type="scientific">Geomicrobium halophilum</name>
    <dbReference type="NCBI Taxonomy" id="549000"/>
    <lineage>
        <taxon>Bacteria</taxon>
        <taxon>Bacillati</taxon>
        <taxon>Bacillota</taxon>
        <taxon>Bacilli</taxon>
        <taxon>Bacillales</taxon>
        <taxon>Geomicrobium</taxon>
    </lineage>
</organism>
<feature type="active site" description="Nucleophile" evidence="6">
    <location>
        <position position="112"/>
    </location>
</feature>
<dbReference type="InterPro" id="IPR040449">
    <property type="entry name" value="Peptidase_S66_N"/>
</dbReference>
<evidence type="ECO:0000256" key="5">
    <source>
        <dbReference type="ARBA" id="ARBA00022825"/>
    </source>
</evidence>
<dbReference type="InterPro" id="IPR003507">
    <property type="entry name" value="S66_fam"/>
</dbReference>
<evidence type="ECO:0000256" key="3">
    <source>
        <dbReference type="ARBA" id="ARBA00022670"/>
    </source>
</evidence>
<sequence>MKTMKSKAIRPGDTIGLAMPASPVKMETLQKAISTLENLGFHIQFARRFNKNNKNFLAGSINSRVEELHTLFVDPEVDGILCLRGGYGTPALLPYLDYSLIARHAKLLIGYSDITALHIALQQKSKMITLHGPMAASDLIDAPSFTTQHFLHSLTAERWPQRLMNPPRFPIKTLVHGTASGILTGGNLTVIAGLMGTPFEIDTRGKVLFLEDVDEEPYQIDRALTQLSLAGKLDDAAAFILGTCEDCTSTAYPNGDNVITVCERILAPYGKPTVYNLQAGHGDHQLTLPLGARAQVNATGKHIDILEKVVI</sequence>
<dbReference type="AlphaFoldDB" id="A0A841PTJ7"/>
<evidence type="ECO:0000256" key="6">
    <source>
        <dbReference type="PIRSR" id="PIRSR028757-1"/>
    </source>
</evidence>
<keyword evidence="5" id="KW-0720">Serine protease</keyword>
<proteinExistence type="inferred from homology"/>
<feature type="active site" description="Charge relay system" evidence="6">
    <location>
        <position position="281"/>
    </location>
</feature>
<evidence type="ECO:0000256" key="4">
    <source>
        <dbReference type="ARBA" id="ARBA00022801"/>
    </source>
</evidence>
<dbReference type="RefSeq" id="WP_246407364.1">
    <property type="nucleotide sequence ID" value="NZ_JACHHJ010000003.1"/>
</dbReference>
<comment type="similarity">
    <text evidence="1">Belongs to the peptidase S66 family.</text>
</comment>
<dbReference type="InterPro" id="IPR027478">
    <property type="entry name" value="LdcA_N"/>
</dbReference>
<comment type="caution">
    <text evidence="9">The sequence shown here is derived from an EMBL/GenBank/DDBJ whole genome shotgun (WGS) entry which is preliminary data.</text>
</comment>
<dbReference type="EC" id="3.4.17.13" evidence="9"/>
<dbReference type="Proteomes" id="UP000568839">
    <property type="component" value="Unassembled WGS sequence"/>
</dbReference>
<evidence type="ECO:0000259" key="8">
    <source>
        <dbReference type="Pfam" id="PF17676"/>
    </source>
</evidence>
<feature type="domain" description="LD-carboxypeptidase C-terminal" evidence="8">
    <location>
        <begin position="180"/>
        <end position="296"/>
    </location>
</feature>
<dbReference type="CDD" id="cd07025">
    <property type="entry name" value="Peptidase_S66"/>
    <property type="match status" value="1"/>
</dbReference>
<dbReference type="PANTHER" id="PTHR30237">
    <property type="entry name" value="MURAMOYLTETRAPEPTIDE CARBOXYPEPTIDASE"/>
    <property type="match status" value="1"/>
</dbReference>
<keyword evidence="10" id="KW-1185">Reference proteome</keyword>
<feature type="domain" description="LD-carboxypeptidase N-terminal" evidence="7">
    <location>
        <begin position="15"/>
        <end position="132"/>
    </location>
</feature>
<dbReference type="Pfam" id="PF02016">
    <property type="entry name" value="Peptidase_S66"/>
    <property type="match status" value="1"/>
</dbReference>
<dbReference type="Pfam" id="PF17676">
    <property type="entry name" value="Peptidase_S66C"/>
    <property type="match status" value="1"/>
</dbReference>
<dbReference type="EMBL" id="JACHHJ010000003">
    <property type="protein sequence ID" value="MBB6450496.1"/>
    <property type="molecule type" value="Genomic_DNA"/>
</dbReference>
<dbReference type="GO" id="GO:0008236">
    <property type="term" value="F:serine-type peptidase activity"/>
    <property type="evidence" value="ECO:0007669"/>
    <property type="project" value="UniProtKB-KW"/>
</dbReference>
<dbReference type="Gene3D" id="3.50.30.60">
    <property type="entry name" value="LD-carboxypeptidase A C-terminal domain-like"/>
    <property type="match status" value="1"/>
</dbReference>
<dbReference type="PANTHER" id="PTHR30237:SF2">
    <property type="entry name" value="MUREIN TETRAPEPTIDE CARBOXYPEPTIDASE"/>
    <property type="match status" value="1"/>
</dbReference>
<dbReference type="InterPro" id="IPR040921">
    <property type="entry name" value="Peptidase_S66C"/>
</dbReference>
<keyword evidence="4 9" id="KW-0378">Hydrolase</keyword>
<dbReference type="SUPFAM" id="SSF52317">
    <property type="entry name" value="Class I glutamine amidotransferase-like"/>
    <property type="match status" value="1"/>
</dbReference>
<accession>A0A841PTJ7</accession>